<name>A0A0F9PDL5_9ZZZZ</name>
<reference evidence="1" key="1">
    <citation type="journal article" date="2015" name="Nature">
        <title>Complex archaea that bridge the gap between prokaryotes and eukaryotes.</title>
        <authorList>
            <person name="Spang A."/>
            <person name="Saw J.H."/>
            <person name="Jorgensen S.L."/>
            <person name="Zaremba-Niedzwiedzka K."/>
            <person name="Martijn J."/>
            <person name="Lind A.E."/>
            <person name="van Eijk R."/>
            <person name="Schleper C."/>
            <person name="Guy L."/>
            <person name="Ettema T.J."/>
        </authorList>
    </citation>
    <scope>NUCLEOTIDE SEQUENCE</scope>
</reference>
<organism evidence="1">
    <name type="scientific">marine sediment metagenome</name>
    <dbReference type="NCBI Taxonomy" id="412755"/>
    <lineage>
        <taxon>unclassified sequences</taxon>
        <taxon>metagenomes</taxon>
        <taxon>ecological metagenomes</taxon>
    </lineage>
</organism>
<protein>
    <submittedName>
        <fullName evidence="1">Uncharacterized protein</fullName>
    </submittedName>
</protein>
<comment type="caution">
    <text evidence="1">The sequence shown here is derived from an EMBL/GenBank/DDBJ whole genome shotgun (WGS) entry which is preliminary data.</text>
</comment>
<accession>A0A0F9PDL5</accession>
<dbReference type="EMBL" id="LAZR01002451">
    <property type="protein sequence ID" value="KKN29890.1"/>
    <property type="molecule type" value="Genomic_DNA"/>
</dbReference>
<gene>
    <name evidence="1" type="ORF">LCGC14_0839680</name>
</gene>
<evidence type="ECO:0000313" key="1">
    <source>
        <dbReference type="EMBL" id="KKN29890.1"/>
    </source>
</evidence>
<proteinExistence type="predicted"/>
<sequence length="97" mass="10957">MACRVVDELGPEGIPIFKMRDGELGEILAWNDDPDGPYRGKVVQRYVDAIVILGEHSAKAFSTLLREPKEGYRVRILKPRDTIQIMRPDCERSDGDA</sequence>
<dbReference type="AlphaFoldDB" id="A0A0F9PDL5"/>